<dbReference type="AlphaFoldDB" id="A0AAX3XE12"/>
<gene>
    <name evidence="8" type="ORF">QP018_01995</name>
</gene>
<keyword evidence="9" id="KW-1185">Reference proteome</keyword>
<evidence type="ECO:0000256" key="2">
    <source>
        <dbReference type="ARBA" id="ARBA00022475"/>
    </source>
</evidence>
<evidence type="ECO:0000256" key="4">
    <source>
        <dbReference type="ARBA" id="ARBA00022989"/>
    </source>
</evidence>
<keyword evidence="4 6" id="KW-1133">Transmembrane helix</keyword>
<evidence type="ECO:0000256" key="1">
    <source>
        <dbReference type="ARBA" id="ARBA00004651"/>
    </source>
</evidence>
<dbReference type="InterPro" id="IPR003838">
    <property type="entry name" value="ABC3_permease_C"/>
</dbReference>
<dbReference type="Pfam" id="PF02687">
    <property type="entry name" value="FtsX"/>
    <property type="match status" value="1"/>
</dbReference>
<feature type="transmembrane region" description="Helical" evidence="6">
    <location>
        <begin position="78"/>
        <end position="100"/>
    </location>
</feature>
<evidence type="ECO:0000313" key="8">
    <source>
        <dbReference type="EMBL" id="WIM80032.1"/>
    </source>
</evidence>
<dbReference type="EMBL" id="CP126975">
    <property type="protein sequence ID" value="WIM80032.1"/>
    <property type="molecule type" value="Genomic_DNA"/>
</dbReference>
<evidence type="ECO:0000259" key="7">
    <source>
        <dbReference type="Pfam" id="PF02687"/>
    </source>
</evidence>
<sequence>MTIVLYLRSKQHQIAAWRIFGAPRTKIVLLIWSTLFLIITCALMLGTLGGIVFAYLIAHYISQNSGFALPVHFSETEAQFLATNLLVAMLIALIPSFLIYRQTPITILKNIPE</sequence>
<name>A0AAX3XE12_9PAST</name>
<keyword evidence="2" id="KW-1003">Cell membrane</keyword>
<dbReference type="Proteomes" id="UP001226750">
    <property type="component" value="Chromosome"/>
</dbReference>
<dbReference type="GO" id="GO:0005886">
    <property type="term" value="C:plasma membrane"/>
    <property type="evidence" value="ECO:0007669"/>
    <property type="project" value="UniProtKB-SubCell"/>
</dbReference>
<accession>A0AAX3XE12</accession>
<evidence type="ECO:0000256" key="6">
    <source>
        <dbReference type="SAM" id="Phobius"/>
    </source>
</evidence>
<evidence type="ECO:0000256" key="3">
    <source>
        <dbReference type="ARBA" id="ARBA00022692"/>
    </source>
</evidence>
<keyword evidence="3 6" id="KW-0812">Transmembrane</keyword>
<comment type="subcellular location">
    <subcellularLocation>
        <location evidence="1">Cell membrane</location>
        <topology evidence="1">Multi-pass membrane protein</topology>
    </subcellularLocation>
</comment>
<feature type="domain" description="ABC3 transporter permease C-terminal" evidence="7">
    <location>
        <begin position="2"/>
        <end position="101"/>
    </location>
</feature>
<organism evidence="8 9">
    <name type="scientific">Gallibacterium anatis</name>
    <dbReference type="NCBI Taxonomy" id="750"/>
    <lineage>
        <taxon>Bacteria</taxon>
        <taxon>Pseudomonadati</taxon>
        <taxon>Pseudomonadota</taxon>
        <taxon>Gammaproteobacteria</taxon>
        <taxon>Pasteurellales</taxon>
        <taxon>Pasteurellaceae</taxon>
        <taxon>Gallibacterium</taxon>
    </lineage>
</organism>
<feature type="transmembrane region" description="Helical" evidence="6">
    <location>
        <begin position="27"/>
        <end position="58"/>
    </location>
</feature>
<keyword evidence="5 6" id="KW-0472">Membrane</keyword>
<evidence type="ECO:0000256" key="5">
    <source>
        <dbReference type="ARBA" id="ARBA00023136"/>
    </source>
</evidence>
<proteinExistence type="predicted"/>
<evidence type="ECO:0000313" key="9">
    <source>
        <dbReference type="Proteomes" id="UP001226750"/>
    </source>
</evidence>
<protein>
    <submittedName>
        <fullName evidence="8">FtsX-like permease family protein</fullName>
    </submittedName>
</protein>
<reference evidence="8 9" key="1">
    <citation type="submission" date="2023-06" db="EMBL/GenBank/DDBJ databases">
        <title>Complete Genome Sequence of Gallibacterium anatis Strain BJF12, Isolated from a chicken with diarrhea.</title>
        <authorList>
            <person name="Guo F."/>
            <person name="Bu W."/>
            <person name="Xu F."/>
            <person name="Wen T."/>
        </authorList>
    </citation>
    <scope>NUCLEOTIDE SEQUENCE [LARGE SCALE GENOMIC DNA]</scope>
    <source>
        <strain evidence="8 9">BJF12</strain>
    </source>
</reference>